<proteinExistence type="predicted"/>
<dbReference type="Proteomes" id="UP000289340">
    <property type="component" value="Chromosome 4"/>
</dbReference>
<dbReference type="PANTHER" id="PTHR33223:SF11">
    <property type="entry name" value="ELEMENT PROTEIN, PUTATIVE-RELATED"/>
    <property type="match status" value="1"/>
</dbReference>
<dbReference type="PANTHER" id="PTHR33223">
    <property type="entry name" value="CCHC-TYPE DOMAIN-CONTAINING PROTEIN"/>
    <property type="match status" value="1"/>
</dbReference>
<gene>
    <name evidence="1" type="ORF">D0Y65_009755</name>
</gene>
<accession>A0A445L0D5</accession>
<evidence type="ECO:0000313" key="2">
    <source>
        <dbReference type="Proteomes" id="UP000289340"/>
    </source>
</evidence>
<evidence type="ECO:0000313" key="1">
    <source>
        <dbReference type="EMBL" id="RZC16596.1"/>
    </source>
</evidence>
<evidence type="ECO:0008006" key="3">
    <source>
        <dbReference type="Google" id="ProtNLM"/>
    </source>
</evidence>
<reference evidence="1 2" key="1">
    <citation type="submission" date="2018-09" db="EMBL/GenBank/DDBJ databases">
        <title>A high-quality reference genome of wild soybean provides a powerful tool to mine soybean genomes.</title>
        <authorList>
            <person name="Xie M."/>
            <person name="Chung C.Y.L."/>
            <person name="Li M.-W."/>
            <person name="Wong F.-L."/>
            <person name="Chan T.-F."/>
            <person name="Lam H.-M."/>
        </authorList>
    </citation>
    <scope>NUCLEOTIDE SEQUENCE [LARGE SCALE GENOMIC DNA]</scope>
    <source>
        <strain evidence="2">cv. W05</strain>
        <tissue evidence="1">Hypocotyl of etiolated seedlings</tissue>
    </source>
</reference>
<organism evidence="1 2">
    <name type="scientific">Glycine soja</name>
    <name type="common">Wild soybean</name>
    <dbReference type="NCBI Taxonomy" id="3848"/>
    <lineage>
        <taxon>Eukaryota</taxon>
        <taxon>Viridiplantae</taxon>
        <taxon>Streptophyta</taxon>
        <taxon>Embryophyta</taxon>
        <taxon>Tracheophyta</taxon>
        <taxon>Spermatophyta</taxon>
        <taxon>Magnoliopsida</taxon>
        <taxon>eudicotyledons</taxon>
        <taxon>Gunneridae</taxon>
        <taxon>Pentapetalae</taxon>
        <taxon>rosids</taxon>
        <taxon>fabids</taxon>
        <taxon>Fabales</taxon>
        <taxon>Fabaceae</taxon>
        <taxon>Papilionoideae</taxon>
        <taxon>50 kb inversion clade</taxon>
        <taxon>NPAAA clade</taxon>
        <taxon>indigoferoid/millettioid clade</taxon>
        <taxon>Phaseoleae</taxon>
        <taxon>Glycine</taxon>
        <taxon>Glycine subgen. Soja</taxon>
    </lineage>
</organism>
<sequence length="301" mass="34124">MDGSPRRKLGYVMQSYSARALDRRVQEDWARDAREGLRVLMSLRSSFRAQNFVLFSSSPFIHLLLPPSSYLWPHMMQGPKHYNSIVIPPFSNKVVELKPTRLSLIGSHPFAGMDHEDPCMHFSTFIGLCSTMRASNEDVEVVYLRAFPFSLARSDEPLCETWEGFKALLWRCPNHNFDDATQLHIFYSGLKLQTIMILDASAGGTMMSKSPEEAIVIIDSIATSDHQSHHDRAPTQRKGIMELDTHSAILAQNKLLTQQIEALTKQIGQLPQQYHQGGPQKTYQAHQVQQILRCDFCGGNH</sequence>
<name>A0A445L0D5_GLYSO</name>
<dbReference type="AlphaFoldDB" id="A0A445L0D5"/>
<keyword evidence="2" id="KW-1185">Reference proteome</keyword>
<protein>
    <recommendedName>
        <fullName evidence="3">Retrotransposon gag domain-containing protein</fullName>
    </recommendedName>
</protein>
<dbReference type="EMBL" id="QZWG01000004">
    <property type="protein sequence ID" value="RZC16596.1"/>
    <property type="molecule type" value="Genomic_DNA"/>
</dbReference>
<comment type="caution">
    <text evidence="1">The sequence shown here is derived from an EMBL/GenBank/DDBJ whole genome shotgun (WGS) entry which is preliminary data.</text>
</comment>